<dbReference type="PANTHER" id="PTHR38011">
    <property type="entry name" value="DIHYDROFOLATE REDUCTASE FAMILY PROTEIN (AFU_ORTHOLOGUE AFUA_8G06820)"/>
    <property type="match status" value="1"/>
</dbReference>
<evidence type="ECO:0000313" key="10">
    <source>
        <dbReference type="EMBL" id="CAB4613737.1"/>
    </source>
</evidence>
<evidence type="ECO:0000256" key="1">
    <source>
        <dbReference type="ARBA" id="ARBA00004882"/>
    </source>
</evidence>
<gene>
    <name evidence="10" type="ORF">UFOPK1908_00235</name>
</gene>
<dbReference type="GO" id="GO:0009231">
    <property type="term" value="P:riboflavin biosynthetic process"/>
    <property type="evidence" value="ECO:0007669"/>
    <property type="project" value="UniProtKB-UniPathway"/>
</dbReference>
<evidence type="ECO:0000256" key="6">
    <source>
        <dbReference type="ARBA" id="ARBA00022857"/>
    </source>
</evidence>
<keyword evidence="8" id="KW-0511">Multifunctional enzyme</keyword>
<evidence type="ECO:0000259" key="9">
    <source>
        <dbReference type="PROSITE" id="PS51747"/>
    </source>
</evidence>
<dbReference type="GO" id="GO:0008835">
    <property type="term" value="F:diaminohydroxyphosphoribosylaminopyrimidine deaminase activity"/>
    <property type="evidence" value="ECO:0007669"/>
    <property type="project" value="InterPro"/>
</dbReference>
<sequence length="333" mass="34959">MTSDWSSAMRQALSLALQGPRSLNPQVGCVIVDSSGILMGSGFHHGAGTDHAEVEALREAGAGARGATAIVTLEPCCHTGRTGPCTQALIDAGVVRVVFGQSDPTDLAAGGADVLRAAGIEVIGGVLERECTEINKAWTHVQRTGRPYVLLKIAQTLDGRVADASGGPTAITGAQAQEFTHQLRSQCDAVMVGTSTALVDNPQLTVRLHEVAHQPLRVVMGERELPTTLRVFDDAAATLAIKERDPRSALALLHEAGVQKVFLEGGPTLAGSFLSAGLVDEVVWFIAPALFGAGPLALPALGEVIRLDVTQVERIGNDVMVRGRVIHANQQER</sequence>
<dbReference type="SUPFAM" id="SSF53927">
    <property type="entry name" value="Cytidine deaminase-like"/>
    <property type="match status" value="1"/>
</dbReference>
<proteinExistence type="predicted"/>
<keyword evidence="3" id="KW-0686">Riboflavin biosynthesis</keyword>
<dbReference type="UniPathway" id="UPA00275">
    <property type="reaction ID" value="UER00401"/>
</dbReference>
<comment type="pathway">
    <text evidence="2">Cofactor biosynthesis; riboflavin biosynthesis; 5-amino-6-(D-ribitylamino)uracil from GTP: step 3/4.</text>
</comment>
<dbReference type="Pfam" id="PF00383">
    <property type="entry name" value="dCMP_cyt_deam_1"/>
    <property type="match status" value="1"/>
</dbReference>
<dbReference type="PROSITE" id="PS51747">
    <property type="entry name" value="CYT_DCMP_DEAMINASES_2"/>
    <property type="match status" value="1"/>
</dbReference>
<accession>A0A6J6HKN3</accession>
<dbReference type="GO" id="GO:0008270">
    <property type="term" value="F:zinc ion binding"/>
    <property type="evidence" value="ECO:0007669"/>
    <property type="project" value="InterPro"/>
</dbReference>
<evidence type="ECO:0000256" key="7">
    <source>
        <dbReference type="ARBA" id="ARBA00023002"/>
    </source>
</evidence>
<dbReference type="PIRSF" id="PIRSF006769">
    <property type="entry name" value="RibD"/>
    <property type="match status" value="1"/>
</dbReference>
<dbReference type="PANTHER" id="PTHR38011:SF7">
    <property type="entry name" value="2,5-DIAMINO-6-RIBOSYLAMINO-4(3H)-PYRIMIDINONE 5'-PHOSPHATE REDUCTASE"/>
    <property type="match status" value="1"/>
</dbReference>
<evidence type="ECO:0000256" key="2">
    <source>
        <dbReference type="ARBA" id="ARBA00004910"/>
    </source>
</evidence>
<dbReference type="Gene3D" id="3.40.140.10">
    <property type="entry name" value="Cytidine Deaminase, domain 2"/>
    <property type="match status" value="1"/>
</dbReference>
<keyword evidence="6" id="KW-0521">NADP</keyword>
<dbReference type="Pfam" id="PF01872">
    <property type="entry name" value="RibD_C"/>
    <property type="match status" value="1"/>
</dbReference>
<dbReference type="GO" id="GO:0008703">
    <property type="term" value="F:5-amino-6-(5-phosphoribosylamino)uracil reductase activity"/>
    <property type="evidence" value="ECO:0007669"/>
    <property type="project" value="InterPro"/>
</dbReference>
<organism evidence="10">
    <name type="scientific">freshwater metagenome</name>
    <dbReference type="NCBI Taxonomy" id="449393"/>
    <lineage>
        <taxon>unclassified sequences</taxon>
        <taxon>metagenomes</taxon>
        <taxon>ecological metagenomes</taxon>
    </lineage>
</organism>
<dbReference type="InterPro" id="IPR024072">
    <property type="entry name" value="DHFR-like_dom_sf"/>
</dbReference>
<keyword evidence="5" id="KW-0862">Zinc</keyword>
<dbReference type="InterPro" id="IPR050765">
    <property type="entry name" value="Riboflavin_Biosynth_HTPR"/>
</dbReference>
<dbReference type="InterPro" id="IPR016192">
    <property type="entry name" value="APOBEC/CMP_deaminase_Zn-bd"/>
</dbReference>
<reference evidence="10" key="1">
    <citation type="submission" date="2020-05" db="EMBL/GenBank/DDBJ databases">
        <authorList>
            <person name="Chiriac C."/>
            <person name="Salcher M."/>
            <person name="Ghai R."/>
            <person name="Kavagutti S V."/>
        </authorList>
    </citation>
    <scope>NUCLEOTIDE SEQUENCE</scope>
</reference>
<evidence type="ECO:0000256" key="8">
    <source>
        <dbReference type="ARBA" id="ARBA00023268"/>
    </source>
</evidence>
<dbReference type="InterPro" id="IPR002125">
    <property type="entry name" value="CMP_dCMP_dom"/>
</dbReference>
<dbReference type="AlphaFoldDB" id="A0A6J6HKN3"/>
<keyword evidence="7" id="KW-0560">Oxidoreductase</keyword>
<dbReference type="EMBL" id="CAEZVB010000004">
    <property type="protein sequence ID" value="CAB4613737.1"/>
    <property type="molecule type" value="Genomic_DNA"/>
</dbReference>
<name>A0A6J6HKN3_9ZZZZ</name>
<dbReference type="Gene3D" id="3.40.430.10">
    <property type="entry name" value="Dihydrofolate Reductase, subunit A"/>
    <property type="match status" value="2"/>
</dbReference>
<comment type="pathway">
    <text evidence="1">Cofactor biosynthesis; riboflavin biosynthesis; 5-amino-6-(D-ribitylamino)uracil from GTP: step 2/4.</text>
</comment>
<protein>
    <submittedName>
        <fullName evidence="10">Unannotated protein</fullName>
    </submittedName>
</protein>
<dbReference type="PROSITE" id="PS00903">
    <property type="entry name" value="CYT_DCMP_DEAMINASES_1"/>
    <property type="match status" value="1"/>
</dbReference>
<feature type="domain" description="CMP/dCMP-type deaminase" evidence="9">
    <location>
        <begin position="3"/>
        <end position="114"/>
    </location>
</feature>
<dbReference type="NCBIfam" id="TIGR00326">
    <property type="entry name" value="eubact_ribD"/>
    <property type="match status" value="1"/>
</dbReference>
<evidence type="ECO:0000256" key="3">
    <source>
        <dbReference type="ARBA" id="ARBA00022619"/>
    </source>
</evidence>
<dbReference type="SUPFAM" id="SSF53597">
    <property type="entry name" value="Dihydrofolate reductase-like"/>
    <property type="match status" value="1"/>
</dbReference>
<evidence type="ECO:0000256" key="5">
    <source>
        <dbReference type="ARBA" id="ARBA00022833"/>
    </source>
</evidence>
<keyword evidence="4" id="KW-0479">Metal-binding</keyword>
<evidence type="ECO:0000256" key="4">
    <source>
        <dbReference type="ARBA" id="ARBA00022723"/>
    </source>
</evidence>
<dbReference type="CDD" id="cd01284">
    <property type="entry name" value="Riboflavin_deaminase-reductase"/>
    <property type="match status" value="1"/>
</dbReference>
<dbReference type="InterPro" id="IPR016193">
    <property type="entry name" value="Cytidine_deaminase-like"/>
</dbReference>
<dbReference type="InterPro" id="IPR002734">
    <property type="entry name" value="RibDG_C"/>
</dbReference>
<dbReference type="InterPro" id="IPR004794">
    <property type="entry name" value="Eubact_RibD"/>
</dbReference>